<evidence type="ECO:0000313" key="2">
    <source>
        <dbReference type="EMBL" id="RTQ89706.1"/>
    </source>
</evidence>
<dbReference type="InterPro" id="IPR015422">
    <property type="entry name" value="PyrdxlP-dep_Trfase_small"/>
</dbReference>
<protein>
    <submittedName>
        <fullName evidence="2">Cysteine desulfurase-like protein</fullName>
    </submittedName>
</protein>
<gene>
    <name evidence="2" type="ORF">EKG35_16165</name>
</gene>
<dbReference type="PANTHER" id="PTHR43586">
    <property type="entry name" value="CYSTEINE DESULFURASE"/>
    <property type="match status" value="1"/>
</dbReference>
<proteinExistence type="predicted"/>
<reference evidence="2 3" key="1">
    <citation type="submission" date="2018-12" db="EMBL/GenBank/DDBJ databases">
        <authorList>
            <person name="Yu L."/>
        </authorList>
    </citation>
    <scope>NUCLEOTIDE SEQUENCE [LARGE SCALE GENOMIC DNA]</scope>
    <source>
        <strain evidence="2 3">S5H2222</strain>
    </source>
</reference>
<sequence>MIQLSEIRQHFPALNRTENGLPVAYFDGPGGSQVAQPVIDAIVAYMTNGGSNLHGEFATSKETEQCIDRARQAIADLVGAKPTEVAFGQNSTSLMFAVARALSRTWTNEDNIVLSEIDHRSNVDSWITAAQDKNTNVRFIPVDTNTLSLDISELSELIDSNTKIVAVSLASNVIGTITDVAPIVKRAREVGAIVIVDAVHAVPHFAVDFHTLDVDILFCSTYKFFGPHLGVAVIKEALFDSLNVYKLKPAPSYFPDKLETGTQNHESIASLESLVEFIASFGNGNNRREKIVSAYEVIEKHEKVLDQRLRGALAEIPEVTLYQSPYAKTPTIAFRIEKIDPISFCQQMASRYSIYIASGDFYATTLCDKLGITEKGGFIRAGLAPYNTEQEIDRLISATQAIIEAAQITK</sequence>
<dbReference type="PANTHER" id="PTHR43586:SF21">
    <property type="entry name" value="PYRIDOXAL PHOSPHATE (PLP)-DEPENDENT ASPARTATE AMINOTRANSFERASE SUPERFAMILY"/>
    <property type="match status" value="1"/>
</dbReference>
<keyword evidence="3" id="KW-1185">Reference proteome</keyword>
<feature type="domain" description="Aminotransferase class V" evidence="1">
    <location>
        <begin position="25"/>
        <end position="395"/>
    </location>
</feature>
<evidence type="ECO:0000313" key="3">
    <source>
        <dbReference type="Proteomes" id="UP000276349"/>
    </source>
</evidence>
<comment type="caution">
    <text evidence="2">The sequence shown here is derived from an EMBL/GenBank/DDBJ whole genome shotgun (WGS) entry which is preliminary data.</text>
</comment>
<dbReference type="NCBIfam" id="TIGR01976">
    <property type="entry name" value="am_tr_V_VC1184"/>
    <property type="match status" value="1"/>
</dbReference>
<dbReference type="OrthoDB" id="9804366at2"/>
<accession>A0A3S0HEL9</accession>
<dbReference type="RefSeq" id="WP_126295584.1">
    <property type="nucleotide sequence ID" value="NZ_RXNR01000060.1"/>
</dbReference>
<organism evidence="2 3">
    <name type="scientific">Lysinibacillus telephonicus</name>
    <dbReference type="NCBI Taxonomy" id="1714840"/>
    <lineage>
        <taxon>Bacteria</taxon>
        <taxon>Bacillati</taxon>
        <taxon>Bacillota</taxon>
        <taxon>Bacilli</taxon>
        <taxon>Bacillales</taxon>
        <taxon>Bacillaceae</taxon>
        <taxon>Lysinibacillus</taxon>
    </lineage>
</organism>
<dbReference type="InterPro" id="IPR000192">
    <property type="entry name" value="Aminotrans_V_dom"/>
</dbReference>
<name>A0A3S0HEL9_9BACI</name>
<dbReference type="Proteomes" id="UP000276349">
    <property type="component" value="Unassembled WGS sequence"/>
</dbReference>
<dbReference type="Pfam" id="PF00266">
    <property type="entry name" value="Aminotran_5"/>
    <property type="match status" value="1"/>
</dbReference>
<dbReference type="InterPro" id="IPR015424">
    <property type="entry name" value="PyrdxlP-dep_Trfase"/>
</dbReference>
<dbReference type="InterPro" id="IPR015421">
    <property type="entry name" value="PyrdxlP-dep_Trfase_major"/>
</dbReference>
<dbReference type="InterPro" id="IPR011340">
    <property type="entry name" value="Cys_dSase-rel"/>
</dbReference>
<dbReference type="Gene3D" id="3.40.640.10">
    <property type="entry name" value="Type I PLP-dependent aspartate aminotransferase-like (Major domain)"/>
    <property type="match status" value="1"/>
</dbReference>
<dbReference type="Gene3D" id="3.90.1150.10">
    <property type="entry name" value="Aspartate Aminotransferase, domain 1"/>
    <property type="match status" value="1"/>
</dbReference>
<dbReference type="SUPFAM" id="SSF53383">
    <property type="entry name" value="PLP-dependent transferases"/>
    <property type="match status" value="1"/>
</dbReference>
<dbReference type="AlphaFoldDB" id="A0A3S0HEL9"/>
<dbReference type="GO" id="GO:0003824">
    <property type="term" value="F:catalytic activity"/>
    <property type="evidence" value="ECO:0007669"/>
    <property type="project" value="UniProtKB-ARBA"/>
</dbReference>
<evidence type="ECO:0000259" key="1">
    <source>
        <dbReference type="Pfam" id="PF00266"/>
    </source>
</evidence>
<dbReference type="EMBL" id="RXNR01000060">
    <property type="protein sequence ID" value="RTQ89706.1"/>
    <property type="molecule type" value="Genomic_DNA"/>
</dbReference>